<dbReference type="STRING" id="48256.CLHUN_31710"/>
<evidence type="ECO:0000313" key="2">
    <source>
        <dbReference type="EMBL" id="OPX43027.1"/>
    </source>
</evidence>
<organism evidence="2 3">
    <name type="scientific">Ruminiclostridium hungatei</name>
    <name type="common">Clostridium hungatei</name>
    <dbReference type="NCBI Taxonomy" id="48256"/>
    <lineage>
        <taxon>Bacteria</taxon>
        <taxon>Bacillati</taxon>
        <taxon>Bacillota</taxon>
        <taxon>Clostridia</taxon>
        <taxon>Eubacteriales</taxon>
        <taxon>Oscillospiraceae</taxon>
        <taxon>Ruminiclostridium</taxon>
    </lineage>
</organism>
<dbReference type="InterPro" id="IPR007813">
    <property type="entry name" value="PilN"/>
</dbReference>
<gene>
    <name evidence="2" type="ORF">CLHUN_31710</name>
</gene>
<sequence length="189" mass="20139">MKDINLMPEEAKAAPAPKARNLKKGSIPVKAVVIAVAALVFVLGSILSPKIYVKALESHTAALQAEVESDKYTEVKNINQQIAAIQSNISGKKEVIDSITANPLLTTDIINFAQQSVPKGVTIDSLQCGDKSLSISGVAKDSTAVAEYISNLTRINAFADYTSKAAFSYDKANVKLAFKIELSQTNQGV</sequence>
<dbReference type="Pfam" id="PF05137">
    <property type="entry name" value="PilN"/>
    <property type="match status" value="1"/>
</dbReference>
<accession>A0A1V4SIF3</accession>
<keyword evidence="3" id="KW-1185">Reference proteome</keyword>
<keyword evidence="1" id="KW-0472">Membrane</keyword>
<keyword evidence="1" id="KW-0812">Transmembrane</keyword>
<protein>
    <submittedName>
        <fullName evidence="2">Fimbrial assembly protein PilN</fullName>
    </submittedName>
</protein>
<dbReference type="AlphaFoldDB" id="A0A1V4SIF3"/>
<evidence type="ECO:0000313" key="3">
    <source>
        <dbReference type="Proteomes" id="UP000191554"/>
    </source>
</evidence>
<proteinExistence type="predicted"/>
<reference evidence="2 3" key="1">
    <citation type="submission" date="2017-03" db="EMBL/GenBank/DDBJ databases">
        <title>Genome sequence of Clostridium hungatei DSM 14427.</title>
        <authorList>
            <person name="Poehlein A."/>
            <person name="Daniel R."/>
        </authorList>
    </citation>
    <scope>NUCLEOTIDE SEQUENCE [LARGE SCALE GENOMIC DNA]</scope>
    <source>
        <strain evidence="2 3">DSM 14427</strain>
    </source>
</reference>
<dbReference type="Proteomes" id="UP000191554">
    <property type="component" value="Unassembled WGS sequence"/>
</dbReference>
<name>A0A1V4SIF3_RUMHU</name>
<dbReference type="EMBL" id="MZGX01000022">
    <property type="protein sequence ID" value="OPX43027.1"/>
    <property type="molecule type" value="Genomic_DNA"/>
</dbReference>
<dbReference type="PANTHER" id="PTHR40278">
    <property type="entry name" value="DNA UTILIZATION PROTEIN HOFN"/>
    <property type="match status" value="1"/>
</dbReference>
<dbReference type="RefSeq" id="WP_080065606.1">
    <property type="nucleotide sequence ID" value="NZ_MZGX01000022.1"/>
</dbReference>
<feature type="transmembrane region" description="Helical" evidence="1">
    <location>
        <begin position="27"/>
        <end position="47"/>
    </location>
</feature>
<comment type="caution">
    <text evidence="2">The sequence shown here is derived from an EMBL/GenBank/DDBJ whole genome shotgun (WGS) entry which is preliminary data.</text>
</comment>
<evidence type="ECO:0000256" key="1">
    <source>
        <dbReference type="SAM" id="Phobius"/>
    </source>
</evidence>
<keyword evidence="1" id="KW-1133">Transmembrane helix</keyword>
<dbReference type="InterPro" id="IPR052534">
    <property type="entry name" value="Extracell_DNA_Util/SecSys_Comp"/>
</dbReference>
<dbReference type="PANTHER" id="PTHR40278:SF1">
    <property type="entry name" value="DNA UTILIZATION PROTEIN HOFN"/>
    <property type="match status" value="1"/>
</dbReference>